<protein>
    <recommendedName>
        <fullName evidence="3">Nucleotidyl transferase AbiEii/AbiGii toxin family protein</fullName>
    </recommendedName>
</protein>
<name>A0A5C1QJ69_9SPIO</name>
<evidence type="ECO:0008006" key="3">
    <source>
        <dbReference type="Google" id="ProtNLM"/>
    </source>
</evidence>
<accession>A0A5C1QJ69</accession>
<dbReference type="PROSITE" id="PS51257">
    <property type="entry name" value="PROKAR_LIPOPROTEIN"/>
    <property type="match status" value="1"/>
</dbReference>
<evidence type="ECO:0000313" key="1">
    <source>
        <dbReference type="EMBL" id="QEN07338.1"/>
    </source>
</evidence>
<proteinExistence type="predicted"/>
<dbReference type="KEGG" id="ock:EXM22_04795"/>
<gene>
    <name evidence="1" type="ORF">EXM22_04795</name>
</gene>
<dbReference type="AlphaFoldDB" id="A0A5C1QJ69"/>
<dbReference type="Proteomes" id="UP000324209">
    <property type="component" value="Chromosome"/>
</dbReference>
<sequence length="249" mass="28697">MVRGLDLFIKHFKDYENNFVLIGGTACAILMEEAGADFRATKDLDIVLIAEALNSEFVEKMWAFIEKGRYQNKMKGSEKNIFYRFANPEDDTFPKMLELFSRKPDQLFYSGEGYLTPLPMEEDISSLSAILLDEDYYRFLKQGKILINDIPVLGTEYLIPFKAKAWIDLTERKKQGEPVDSKVIKKHKNDVFRLALIVEDKPVSIPKTIADDMQSFLDEMKSDSPDLKTLGIRKITIETILKKLDELYS</sequence>
<dbReference type="OrthoDB" id="2289258at2"/>
<organism evidence="1 2">
    <name type="scientific">Oceanispirochaeta crateris</name>
    <dbReference type="NCBI Taxonomy" id="2518645"/>
    <lineage>
        <taxon>Bacteria</taxon>
        <taxon>Pseudomonadati</taxon>
        <taxon>Spirochaetota</taxon>
        <taxon>Spirochaetia</taxon>
        <taxon>Spirochaetales</taxon>
        <taxon>Spirochaetaceae</taxon>
        <taxon>Oceanispirochaeta</taxon>
    </lineage>
</organism>
<keyword evidence="2" id="KW-1185">Reference proteome</keyword>
<evidence type="ECO:0000313" key="2">
    <source>
        <dbReference type="Proteomes" id="UP000324209"/>
    </source>
</evidence>
<reference evidence="1 2" key="1">
    <citation type="submission" date="2019-02" db="EMBL/GenBank/DDBJ databases">
        <title>Complete Genome Sequence and Methylome Analysis of free living Spirochaetas.</title>
        <authorList>
            <person name="Fomenkov A."/>
            <person name="Dubinina G."/>
            <person name="Leshcheva N."/>
            <person name="Mikheeva N."/>
            <person name="Grabovich M."/>
            <person name="Vincze T."/>
            <person name="Roberts R.J."/>
        </authorList>
    </citation>
    <scope>NUCLEOTIDE SEQUENCE [LARGE SCALE GENOMIC DNA]</scope>
    <source>
        <strain evidence="1 2">K2</strain>
    </source>
</reference>
<dbReference type="EMBL" id="CP036150">
    <property type="protein sequence ID" value="QEN07338.1"/>
    <property type="molecule type" value="Genomic_DNA"/>
</dbReference>